<dbReference type="AlphaFoldDB" id="A0ABD2AXZ4"/>
<dbReference type="Proteomes" id="UP001607303">
    <property type="component" value="Unassembled WGS sequence"/>
</dbReference>
<name>A0ABD2AXZ4_VESMC</name>
<evidence type="ECO:0000313" key="1">
    <source>
        <dbReference type="EMBL" id="KAL2724565.1"/>
    </source>
</evidence>
<gene>
    <name evidence="1" type="ORF">V1477_018426</name>
</gene>
<organism evidence="1 2">
    <name type="scientific">Vespula maculifrons</name>
    <name type="common">Eastern yellow jacket</name>
    <name type="synonym">Wasp</name>
    <dbReference type="NCBI Taxonomy" id="7453"/>
    <lineage>
        <taxon>Eukaryota</taxon>
        <taxon>Metazoa</taxon>
        <taxon>Ecdysozoa</taxon>
        <taxon>Arthropoda</taxon>
        <taxon>Hexapoda</taxon>
        <taxon>Insecta</taxon>
        <taxon>Pterygota</taxon>
        <taxon>Neoptera</taxon>
        <taxon>Endopterygota</taxon>
        <taxon>Hymenoptera</taxon>
        <taxon>Apocrita</taxon>
        <taxon>Aculeata</taxon>
        <taxon>Vespoidea</taxon>
        <taxon>Vespidae</taxon>
        <taxon>Vespinae</taxon>
        <taxon>Vespula</taxon>
    </lineage>
</organism>
<accession>A0ABD2AXZ4</accession>
<reference evidence="1 2" key="1">
    <citation type="journal article" date="2024" name="Ann. Entomol. Soc. Am.">
        <title>Genomic analyses of the southern and eastern yellowjacket wasps (Hymenoptera: Vespidae) reveal evolutionary signatures of social life.</title>
        <authorList>
            <person name="Catto M.A."/>
            <person name="Caine P.B."/>
            <person name="Orr S.E."/>
            <person name="Hunt B.G."/>
            <person name="Goodisman M.A.D."/>
        </authorList>
    </citation>
    <scope>NUCLEOTIDE SEQUENCE [LARGE SCALE GENOMIC DNA]</scope>
    <source>
        <strain evidence="1">232</strain>
        <tissue evidence="1">Head and thorax</tissue>
    </source>
</reference>
<keyword evidence="2" id="KW-1185">Reference proteome</keyword>
<evidence type="ECO:0000313" key="2">
    <source>
        <dbReference type="Proteomes" id="UP001607303"/>
    </source>
</evidence>
<dbReference type="EMBL" id="JAYRBN010000112">
    <property type="protein sequence ID" value="KAL2724565.1"/>
    <property type="molecule type" value="Genomic_DNA"/>
</dbReference>
<sequence>MFSLRRKRSHCGKMFETASGAKHYVAVQIIHTISIEEFIIGVCKIIALVDTSRYICLMHADQYIKLGSLTSVPEETRCRGVGLNKNVTPGEFLVELTVDGNSYSVLIRVVSDCSVVVRSDYEEHVPLLAQQDYATDNSKNIKKKKRNDTFQNYANEKMILENRVLIKKDEIIECFINCISKYLVNDRMEDQTRVRNLKTKASLILASEKIFQKFTKFTNRPIHSVANTEETKRNNEHSIIRIVCLSHARMLFDTDPALTYIYTTGLNENIMLGETNRPIFRSTRRVRRRKQNSRVLSA</sequence>
<proteinExistence type="predicted"/>
<protein>
    <submittedName>
        <fullName evidence="1">Enzymatic poly</fullName>
    </submittedName>
</protein>
<comment type="caution">
    <text evidence="1">The sequence shown here is derived from an EMBL/GenBank/DDBJ whole genome shotgun (WGS) entry which is preliminary data.</text>
</comment>